<dbReference type="OrthoDB" id="5525900at2"/>
<comment type="caution">
    <text evidence="1">The sequence shown here is derived from an EMBL/GenBank/DDBJ whole genome shotgun (WGS) entry which is preliminary data.</text>
</comment>
<dbReference type="Proteomes" id="UP000035760">
    <property type="component" value="Unassembled WGS sequence"/>
</dbReference>
<keyword evidence="2" id="KW-1185">Reference proteome</keyword>
<protein>
    <submittedName>
        <fullName evidence="1">Uncharacterized protein</fullName>
    </submittedName>
</protein>
<gene>
    <name evidence="1" type="ORF">BN873_470066</name>
</gene>
<dbReference type="RefSeq" id="WP_048673960.1">
    <property type="nucleotide sequence ID" value="NZ_CBTJ020000055.1"/>
</dbReference>
<name>W6M9N0_9GAMM</name>
<sequence length="131" mass="14494">MKGFLSAVLIILGILAGLAVAGFYFLDRLFSDLCGNEIFQEKAAPKGRFKAVLFQRDCGATTGFSTQVSLIPVDAPLPNESGNVFVTNGHPQDTQINLQWRTPENLLIRNGVSLKTIKQEVFYQGIRIDYE</sequence>
<evidence type="ECO:0000313" key="1">
    <source>
        <dbReference type="EMBL" id="CDI03324.1"/>
    </source>
</evidence>
<dbReference type="AlphaFoldDB" id="W6M9N0"/>
<accession>W6M9N0</accession>
<organism evidence="1 2">
    <name type="scientific">Candidatus Competibacter denitrificans Run_A_D11</name>
    <dbReference type="NCBI Taxonomy" id="1400863"/>
    <lineage>
        <taxon>Bacteria</taxon>
        <taxon>Pseudomonadati</taxon>
        <taxon>Pseudomonadota</taxon>
        <taxon>Gammaproteobacteria</taxon>
        <taxon>Candidatus Competibacteraceae</taxon>
        <taxon>Candidatus Competibacter</taxon>
    </lineage>
</organism>
<reference evidence="1" key="1">
    <citation type="submission" date="2013-07" db="EMBL/GenBank/DDBJ databases">
        <authorList>
            <person name="McIlroy S."/>
        </authorList>
    </citation>
    <scope>NUCLEOTIDE SEQUENCE [LARGE SCALE GENOMIC DNA]</scope>
    <source>
        <strain evidence="1">Run_A_D11</strain>
    </source>
</reference>
<proteinExistence type="predicted"/>
<evidence type="ECO:0000313" key="2">
    <source>
        <dbReference type="Proteomes" id="UP000035760"/>
    </source>
</evidence>
<reference evidence="1" key="2">
    <citation type="submission" date="2014-03" db="EMBL/GenBank/DDBJ databases">
        <title>Candidatus Competibacter-lineage genomes retrieved from metagenomes reveal functional metabolic diversity.</title>
        <authorList>
            <person name="McIlroy S.J."/>
            <person name="Albertsen M."/>
            <person name="Andresen E.K."/>
            <person name="Saunders A.M."/>
            <person name="Kristiansen R."/>
            <person name="Stokholm-Bjerregaard M."/>
            <person name="Nielsen K.L."/>
            <person name="Nielsen P.H."/>
        </authorList>
    </citation>
    <scope>NUCLEOTIDE SEQUENCE</scope>
    <source>
        <strain evidence="1">Run_A_D11</strain>
    </source>
</reference>
<dbReference type="STRING" id="1400863.BN873_470066"/>
<dbReference type="EMBL" id="CBTJ020000055">
    <property type="protein sequence ID" value="CDI03324.1"/>
    <property type="molecule type" value="Genomic_DNA"/>
</dbReference>